<protein>
    <submittedName>
        <fullName evidence="2">Beta-lactamase domain protein</fullName>
    </submittedName>
</protein>
<feature type="domain" description="Metallo-beta-lactamase" evidence="1">
    <location>
        <begin position="5"/>
        <end position="154"/>
    </location>
</feature>
<evidence type="ECO:0000313" key="3">
    <source>
        <dbReference type="Proteomes" id="UP000001694"/>
    </source>
</evidence>
<dbReference type="InterPro" id="IPR036866">
    <property type="entry name" value="RibonucZ/Hydroxyglut_hydro"/>
</dbReference>
<dbReference type="InterPro" id="IPR001279">
    <property type="entry name" value="Metallo-B-lactamas"/>
</dbReference>
<dbReference type="Pfam" id="PF12706">
    <property type="entry name" value="Lactamase_B_2"/>
    <property type="match status" value="1"/>
</dbReference>
<dbReference type="Proteomes" id="UP000001694">
    <property type="component" value="Chromosome"/>
</dbReference>
<dbReference type="SMART" id="SM00849">
    <property type="entry name" value="Lactamase_B"/>
    <property type="match status" value="1"/>
</dbReference>
<dbReference type="PANTHER" id="PTHR11203">
    <property type="entry name" value="CLEAVAGE AND POLYADENYLATION SPECIFICITY FACTOR FAMILY MEMBER"/>
    <property type="match status" value="1"/>
</dbReference>
<dbReference type="SUPFAM" id="SSF56281">
    <property type="entry name" value="Metallo-hydrolase/oxidoreductase"/>
    <property type="match status" value="1"/>
</dbReference>
<gene>
    <name evidence="2" type="ordered locus">Tneu_1313</name>
</gene>
<keyword evidence="3" id="KW-1185">Reference proteome</keyword>
<dbReference type="RefSeq" id="WP_012350659.1">
    <property type="nucleotide sequence ID" value="NC_010525.1"/>
</dbReference>
<accession>B1Y911</accession>
<dbReference type="OrthoDB" id="40950at2157"/>
<dbReference type="STRING" id="444157.Tneu_1313"/>
<reference evidence="2" key="1">
    <citation type="submission" date="2008-03" db="EMBL/GenBank/DDBJ databases">
        <title>Complete sequence of Thermoproteus neutrophilus V24Sta.</title>
        <authorList>
            <consortium name="US DOE Joint Genome Institute"/>
            <person name="Copeland A."/>
            <person name="Lucas S."/>
            <person name="Lapidus A."/>
            <person name="Glavina del Rio T."/>
            <person name="Dalin E."/>
            <person name="Tice H."/>
            <person name="Bruce D."/>
            <person name="Goodwin L."/>
            <person name="Pitluck S."/>
            <person name="Sims D."/>
            <person name="Brettin T."/>
            <person name="Detter J.C."/>
            <person name="Han C."/>
            <person name="Kuske C.R."/>
            <person name="Schmutz J."/>
            <person name="Larimer F."/>
            <person name="Land M."/>
            <person name="Hauser L."/>
            <person name="Kyrpides N."/>
            <person name="Mikhailova N."/>
            <person name="Biddle J.F."/>
            <person name="Zhang Z."/>
            <person name="Fitz-Gibbon S.T."/>
            <person name="Lowe T.M."/>
            <person name="Saltikov C."/>
            <person name="House C.H."/>
            <person name="Richardson P."/>
        </authorList>
    </citation>
    <scope>NUCLEOTIDE SEQUENCE [LARGE SCALE GENOMIC DNA]</scope>
    <source>
        <strain evidence="2">V24Sta</strain>
    </source>
</reference>
<dbReference type="eggNOG" id="arCOG00545">
    <property type="taxonomic scope" value="Archaea"/>
</dbReference>
<dbReference type="PANTHER" id="PTHR11203:SF49">
    <property type="entry name" value="BLL1145 PROTEIN"/>
    <property type="match status" value="1"/>
</dbReference>
<sequence length="315" mass="34298">MNLYYDGGIYVEGRGVRFVVDPVGPIKGRVDFVLITHGHSDHISRYALRYPVVATRETLAAMSVRLGAAPARRITVAAGRVVEVDGVEVAVLEAGHILGSVMYLVEVDGLQALFTGDFNTVGTILTDAAEPVENVDVLVMEATYGDPAYVFPNRAEVYNELLDLVERHSGDGGVAIAAYPLGKAQEVARLLGHRAGAHAAVARYNRALGISTGGGREVVIVPSLRWAPRGYVRVEVSGWYAEEEARRRALREGVYGIPLSDHSDFPNLVQFAQEISPRLIYTVYGFTERLARHLRRLGLRAYPIPKSAGLPAHSI</sequence>
<organism evidence="2 3">
    <name type="scientific">Pyrobaculum neutrophilum (strain DSM 2338 / JCM 9278 / NBRC 100436 / V24Sta)</name>
    <name type="common">Thermoproteus neutrophilus</name>
    <dbReference type="NCBI Taxonomy" id="444157"/>
    <lineage>
        <taxon>Archaea</taxon>
        <taxon>Thermoproteota</taxon>
        <taxon>Thermoprotei</taxon>
        <taxon>Thermoproteales</taxon>
        <taxon>Thermoproteaceae</taxon>
        <taxon>Pyrobaculum</taxon>
    </lineage>
</organism>
<dbReference type="HOGENOM" id="CLU_050517_0_0_2"/>
<dbReference type="KEGG" id="tne:Tneu_1313"/>
<name>B1Y911_PYRNV</name>
<evidence type="ECO:0000313" key="2">
    <source>
        <dbReference type="EMBL" id="ACB40240.1"/>
    </source>
</evidence>
<proteinExistence type="predicted"/>
<dbReference type="InterPro" id="IPR050698">
    <property type="entry name" value="MBL"/>
</dbReference>
<evidence type="ECO:0000259" key="1">
    <source>
        <dbReference type="SMART" id="SM00849"/>
    </source>
</evidence>
<dbReference type="AlphaFoldDB" id="B1Y911"/>
<dbReference type="GeneID" id="6166197"/>
<dbReference type="EMBL" id="CP001014">
    <property type="protein sequence ID" value="ACB40240.1"/>
    <property type="molecule type" value="Genomic_DNA"/>
</dbReference>
<dbReference type="Gene3D" id="3.60.15.10">
    <property type="entry name" value="Ribonuclease Z/Hydroxyacylglutathione hydrolase-like"/>
    <property type="match status" value="1"/>
</dbReference>
<dbReference type="GO" id="GO:0004521">
    <property type="term" value="F:RNA endonuclease activity"/>
    <property type="evidence" value="ECO:0007669"/>
    <property type="project" value="TreeGrafter"/>
</dbReference>